<keyword evidence="3" id="KW-1185">Reference proteome</keyword>
<dbReference type="Pfam" id="PF00651">
    <property type="entry name" value="BTB"/>
    <property type="match status" value="1"/>
</dbReference>
<dbReference type="AGR" id="WB:WBGene00044346"/>
<dbReference type="WormBase" id="Y59E9AL.8">
    <property type="protein sequence ID" value="CE49218"/>
    <property type="gene ID" value="WBGene00044346"/>
</dbReference>
<dbReference type="RefSeq" id="NP_001023539.2">
    <property type="nucleotide sequence ID" value="NM_001028368.2"/>
</dbReference>
<evidence type="ECO:0000313" key="4">
    <source>
        <dbReference type="WormBase" id="Y59E9AL.8"/>
    </source>
</evidence>
<evidence type="ECO:0000313" key="3">
    <source>
        <dbReference type="Proteomes" id="UP000001940"/>
    </source>
</evidence>
<dbReference type="PANTHER" id="PTHR22743">
    <property type="entry name" value="MEPRIN/TRAF-LIKE MATH FAMILY-C.ELEGANS"/>
    <property type="match status" value="1"/>
</dbReference>
<dbReference type="SMR" id="Q4W5R6"/>
<dbReference type="AlphaFoldDB" id="Q4W5R6"/>
<dbReference type="CTD" id="3565373"/>
<dbReference type="Proteomes" id="UP000001940">
    <property type="component" value="Chromosome IV"/>
</dbReference>
<dbReference type="KEGG" id="cel:CELE_Y59E9AL.8"/>
<dbReference type="OMA" id="FENIFFC"/>
<reference evidence="2 3" key="1">
    <citation type="journal article" date="1998" name="Science">
        <title>Genome sequence of the nematode C. elegans: a platform for investigating biology.</title>
        <authorList>
            <consortium name="The C. elegans sequencing consortium"/>
            <person name="Sulson J.E."/>
            <person name="Waterston R."/>
        </authorList>
    </citation>
    <scope>NUCLEOTIDE SEQUENCE [LARGE SCALE GENOMIC DNA]</scope>
    <source>
        <strain evidence="2 3">Bristol N2</strain>
    </source>
</reference>
<dbReference type="InterPro" id="IPR000210">
    <property type="entry name" value="BTB/POZ_dom"/>
</dbReference>
<dbReference type="InterPro" id="IPR011333">
    <property type="entry name" value="SKP1/BTB/POZ_sf"/>
</dbReference>
<organism evidence="2 3">
    <name type="scientific">Caenorhabditis elegans</name>
    <dbReference type="NCBI Taxonomy" id="6239"/>
    <lineage>
        <taxon>Eukaryota</taxon>
        <taxon>Metazoa</taxon>
        <taxon>Ecdysozoa</taxon>
        <taxon>Nematoda</taxon>
        <taxon>Chromadorea</taxon>
        <taxon>Rhabditida</taxon>
        <taxon>Rhabditina</taxon>
        <taxon>Rhabditomorpha</taxon>
        <taxon>Rhabditoidea</taxon>
        <taxon>Rhabditidae</taxon>
        <taxon>Peloderinae</taxon>
        <taxon>Caenorhabditis</taxon>
    </lineage>
</organism>
<dbReference type="UCSC" id="Y59E9AL.8">
    <property type="organism name" value="c. elegans"/>
</dbReference>
<dbReference type="PANTHER" id="PTHR22743:SF172">
    <property type="entry name" value="BTB DOMAIN-CONTAINING PROTEIN"/>
    <property type="match status" value="1"/>
</dbReference>
<name>Q4W5R6_CAEEL</name>
<dbReference type="PROSITE" id="PS50097">
    <property type="entry name" value="BTB"/>
    <property type="match status" value="1"/>
</dbReference>
<proteinExistence type="predicted"/>
<dbReference type="eggNOG" id="ENOG502QSZD">
    <property type="taxonomic scope" value="Eukaryota"/>
</dbReference>
<dbReference type="OrthoDB" id="5813110at2759"/>
<dbReference type="GeneID" id="3565373"/>
<feature type="domain" description="BTB" evidence="1">
    <location>
        <begin position="116"/>
        <end position="183"/>
    </location>
</feature>
<dbReference type="SMART" id="SM00225">
    <property type="entry name" value="BTB"/>
    <property type="match status" value="1"/>
</dbReference>
<gene>
    <name evidence="2" type="ORF">CELE_Y59E9AL.8</name>
    <name evidence="2 4" type="ORF">Y59E9AL.8</name>
</gene>
<accession>Q4W5R6</accession>
<protein>
    <submittedName>
        <fullName evidence="2">BTB domain-containing protein</fullName>
    </submittedName>
</protein>
<dbReference type="HOGENOM" id="CLU_051249_0_0_1"/>
<dbReference type="InterPro" id="IPR052664">
    <property type="entry name" value="BTB-MATH_domain_protein"/>
</dbReference>
<dbReference type="PaxDb" id="6239-Y59E9AL.8"/>
<sequence>METYTRKSDKLKINLSCNEDSANTLWNCQADIVMQLSYFDTKSEARKKLETIFEKKLFDSKNKKFEESMDQWAEIFNEKRELEGTIEVTANLKITKVQGYRKRKMFDYSTDHHRYFDGILLVENKKIHVNKKIMSMSSTFFENIFFCNFKEKEAKFVEIPGVSYDEFMIFLDFIHPTGRQIESGFLENMMVLADLFMTDCVMNSCEEFLIKTDKVDMAKKLILAERFSLCELMDHCLNSFKTVRDFLPFAKLEFYSEISDDIKSALMERLVQIKRLGLS</sequence>
<evidence type="ECO:0000259" key="1">
    <source>
        <dbReference type="PROSITE" id="PS50097"/>
    </source>
</evidence>
<dbReference type="SUPFAM" id="SSF54695">
    <property type="entry name" value="POZ domain"/>
    <property type="match status" value="1"/>
</dbReference>
<dbReference type="CDD" id="cd18186">
    <property type="entry name" value="BTB_POZ_ZBTB_KLHL-like"/>
    <property type="match status" value="1"/>
</dbReference>
<dbReference type="InParanoid" id="Q4W5R6"/>
<evidence type="ECO:0000313" key="2">
    <source>
        <dbReference type="EMBL" id="CCD74083.2"/>
    </source>
</evidence>
<dbReference type="EMBL" id="BX284604">
    <property type="protein sequence ID" value="CCD74083.2"/>
    <property type="molecule type" value="Genomic_DNA"/>
</dbReference>
<dbReference type="Bgee" id="WBGene00044346">
    <property type="expression patterns" value="Expressed in adult organism"/>
</dbReference>
<dbReference type="Gene3D" id="3.30.710.10">
    <property type="entry name" value="Potassium Channel Kv1.1, Chain A"/>
    <property type="match status" value="1"/>
</dbReference>